<dbReference type="EMBL" id="KQ983012">
    <property type="protein sequence ID" value="KYQ48382.1"/>
    <property type="molecule type" value="Genomic_DNA"/>
</dbReference>
<dbReference type="Gene3D" id="1.10.2080.10">
    <property type="entry name" value="Insect odorant-binding protein A10/Ejaculatory bulb-specific protein 3"/>
    <property type="match status" value="1"/>
</dbReference>
<proteinExistence type="predicted"/>
<keyword evidence="2" id="KW-1185">Reference proteome</keyword>
<name>A0A151WKI3_9HYME</name>
<gene>
    <name evidence="1" type="ORF">ALC60_12711</name>
</gene>
<reference evidence="1 2" key="1">
    <citation type="submission" date="2015-09" db="EMBL/GenBank/DDBJ databases">
        <title>Trachymyrmex zeteki WGS genome.</title>
        <authorList>
            <person name="Nygaard S."/>
            <person name="Hu H."/>
            <person name="Boomsma J."/>
            <person name="Zhang G."/>
        </authorList>
    </citation>
    <scope>NUCLEOTIDE SEQUENCE [LARGE SCALE GENOMIC DNA]</scope>
    <source>
        <strain evidence="1">Tzet28-1</strain>
        <tissue evidence="1">Whole body</tissue>
    </source>
</reference>
<accession>A0A151WKI3</accession>
<protein>
    <submittedName>
        <fullName evidence="1">Uncharacterized protein</fullName>
    </submittedName>
</protein>
<sequence length="83" mass="9697">MNVLMCVLAEEKLYSDEFDNVDIQTIFNNKGLIEDYYNCFMETGQCKTPQQRFFTGISVRLPNDFLYLVTNSLVAFTKYRNSS</sequence>
<dbReference type="InterPro" id="IPR036682">
    <property type="entry name" value="OS_D_A10/PebIII_sf"/>
</dbReference>
<dbReference type="AlphaFoldDB" id="A0A151WKI3"/>
<dbReference type="InterPro" id="IPR005055">
    <property type="entry name" value="A10/PebIII"/>
</dbReference>
<dbReference type="SUPFAM" id="SSF100910">
    <property type="entry name" value="Chemosensory protein Csp2"/>
    <property type="match status" value="1"/>
</dbReference>
<organism evidence="1 2">
    <name type="scientific">Mycetomoellerius zeteki</name>
    <dbReference type="NCBI Taxonomy" id="64791"/>
    <lineage>
        <taxon>Eukaryota</taxon>
        <taxon>Metazoa</taxon>
        <taxon>Ecdysozoa</taxon>
        <taxon>Arthropoda</taxon>
        <taxon>Hexapoda</taxon>
        <taxon>Insecta</taxon>
        <taxon>Pterygota</taxon>
        <taxon>Neoptera</taxon>
        <taxon>Endopterygota</taxon>
        <taxon>Hymenoptera</taxon>
        <taxon>Apocrita</taxon>
        <taxon>Aculeata</taxon>
        <taxon>Formicoidea</taxon>
        <taxon>Formicidae</taxon>
        <taxon>Myrmicinae</taxon>
        <taxon>Mycetomoellerius</taxon>
    </lineage>
</organism>
<evidence type="ECO:0000313" key="2">
    <source>
        <dbReference type="Proteomes" id="UP000075809"/>
    </source>
</evidence>
<evidence type="ECO:0000313" key="1">
    <source>
        <dbReference type="EMBL" id="KYQ48382.1"/>
    </source>
</evidence>
<dbReference type="Proteomes" id="UP000075809">
    <property type="component" value="Unassembled WGS sequence"/>
</dbReference>
<dbReference type="Pfam" id="PF03392">
    <property type="entry name" value="OS-D"/>
    <property type="match status" value="1"/>
</dbReference>